<dbReference type="Gene3D" id="2.40.30.170">
    <property type="match status" value="1"/>
</dbReference>
<dbReference type="Gene3D" id="1.10.287.470">
    <property type="entry name" value="Helix hairpin bin"/>
    <property type="match status" value="1"/>
</dbReference>
<feature type="transmembrane region" description="Helical" evidence="2">
    <location>
        <begin position="359"/>
        <end position="379"/>
    </location>
</feature>
<dbReference type="OrthoDB" id="9759690at2"/>
<gene>
    <name evidence="4" type="ORF">K239x_31880</name>
</gene>
<keyword evidence="2" id="KW-0472">Membrane</keyword>
<evidence type="ECO:0000259" key="3">
    <source>
        <dbReference type="Pfam" id="PF25973"/>
    </source>
</evidence>
<feature type="transmembrane region" description="Helical" evidence="2">
    <location>
        <begin position="149"/>
        <end position="172"/>
    </location>
</feature>
<keyword evidence="5" id="KW-1185">Reference proteome</keyword>
<feature type="transmembrane region" description="Helical" evidence="2">
    <location>
        <begin position="192"/>
        <end position="212"/>
    </location>
</feature>
<dbReference type="PANTHER" id="PTHR30097">
    <property type="entry name" value="CATION EFFLUX SYSTEM PROTEIN CUSB"/>
    <property type="match status" value="1"/>
</dbReference>
<evidence type="ECO:0000256" key="1">
    <source>
        <dbReference type="ARBA" id="ARBA00022448"/>
    </source>
</evidence>
<dbReference type="SUPFAM" id="SSF111369">
    <property type="entry name" value="HlyD-like secretion proteins"/>
    <property type="match status" value="1"/>
</dbReference>
<feature type="transmembrane region" description="Helical" evidence="2">
    <location>
        <begin position="385"/>
        <end position="403"/>
    </location>
</feature>
<dbReference type="InterPro" id="IPR058647">
    <property type="entry name" value="BSH_CzcB-like"/>
</dbReference>
<evidence type="ECO:0000313" key="5">
    <source>
        <dbReference type="Proteomes" id="UP000319817"/>
    </source>
</evidence>
<sequence>MTKHDATTFELGEATLALRDDLRFSAQRGRHSKTFLIEDLATGDFYRVGEAEYTFLSLLDGKTTLASALSKTCSVVGAKAFDEQDAAQICKWLVDTGLAATRASTSAARLNERRQNSDSAKILGMLNPISVRIPLMNPDRIVAIANQSIGWLVSRPAAIIWLVTCIYAAISLGANFDRFGGGSISVFSRYDWLLLGLTWMVLKIVHEFAHALTCRRFGGRVRSCGVLLLLLIPLPFVDVTSAWRFPDKYHRILVSAAGMIAEIFLAAIAAIVWLRVDAGLVSQIAANVMFAASVNTLLFNANPLMKFDGYHMLADYLEMPNLAKYGNQHVIGVCRRFFLGLGASPLPWAGLRGTIVKGYGFASIIWKVLICASLVFGAANLLPGFGFLIALLAVVLWLAVPVAKLAKFVVLGNEFEQPNRLRFATVSIACVLFALSVGSLVPSPSVITSPIVIDYEPSMTIRSETTGFVDAVHVVPGESVRKGDLLATMLNPELDARLIDTKSRLAAAKLSASARQNERNIGGWQIQQQTIAALEKQMLETSRSVQRLTIKAPMDGQVLFDDPNDLLGTYVSPGTELFTVGSEQQKEAVALVSQSDARFLTNTNGQAVKLKIWGHGETLSGKVSKITPRVQNDLPHFSFAGMYGGPLTVVDRSQYTDAVATPDTSQLVLLQPRYAMHIDIDEATASRLRSGQTGVAYLRTRTGRLGPYVWEQAKSWVGNRLQETHGF</sequence>
<dbReference type="EMBL" id="CP036526">
    <property type="protein sequence ID" value="QDT11194.1"/>
    <property type="molecule type" value="Genomic_DNA"/>
</dbReference>
<keyword evidence="2" id="KW-0812">Transmembrane</keyword>
<proteinExistence type="predicted"/>
<dbReference type="GO" id="GO:0015679">
    <property type="term" value="P:plasma membrane copper ion transport"/>
    <property type="evidence" value="ECO:0007669"/>
    <property type="project" value="TreeGrafter"/>
</dbReference>
<keyword evidence="1" id="KW-0813">Transport</keyword>
<dbReference type="Gene3D" id="2.40.50.100">
    <property type="match status" value="1"/>
</dbReference>
<dbReference type="Pfam" id="PF25973">
    <property type="entry name" value="BSH_CzcB"/>
    <property type="match status" value="1"/>
</dbReference>
<dbReference type="PANTHER" id="PTHR30097:SF4">
    <property type="entry name" value="SLR6042 PROTEIN"/>
    <property type="match status" value="1"/>
</dbReference>
<dbReference type="InterPro" id="IPR051909">
    <property type="entry name" value="MFP_Cation_Efflux"/>
</dbReference>
<evidence type="ECO:0000256" key="2">
    <source>
        <dbReference type="SAM" id="Phobius"/>
    </source>
</evidence>
<feature type="domain" description="CzcB-like barrel-sandwich hybrid" evidence="3">
    <location>
        <begin position="461"/>
        <end position="580"/>
    </location>
</feature>
<name>A0A517NVP3_9BACT</name>
<dbReference type="RefSeq" id="WP_145419047.1">
    <property type="nucleotide sequence ID" value="NZ_CP036526.1"/>
</dbReference>
<accession>A0A517NVP3</accession>
<dbReference type="AlphaFoldDB" id="A0A517NVP3"/>
<feature type="transmembrane region" description="Helical" evidence="2">
    <location>
        <begin position="252"/>
        <end position="274"/>
    </location>
</feature>
<protein>
    <submittedName>
        <fullName evidence="4">HlyD family secretion protein</fullName>
    </submittedName>
</protein>
<feature type="transmembrane region" description="Helical" evidence="2">
    <location>
        <begin position="224"/>
        <end position="246"/>
    </location>
</feature>
<evidence type="ECO:0000313" key="4">
    <source>
        <dbReference type="EMBL" id="QDT11194.1"/>
    </source>
</evidence>
<organism evidence="4 5">
    <name type="scientific">Stieleria marina</name>
    <dbReference type="NCBI Taxonomy" id="1930275"/>
    <lineage>
        <taxon>Bacteria</taxon>
        <taxon>Pseudomonadati</taxon>
        <taxon>Planctomycetota</taxon>
        <taxon>Planctomycetia</taxon>
        <taxon>Pirellulales</taxon>
        <taxon>Pirellulaceae</taxon>
        <taxon>Stieleria</taxon>
    </lineage>
</organism>
<dbReference type="GO" id="GO:0060003">
    <property type="term" value="P:copper ion export"/>
    <property type="evidence" value="ECO:0007669"/>
    <property type="project" value="TreeGrafter"/>
</dbReference>
<dbReference type="GO" id="GO:0030313">
    <property type="term" value="C:cell envelope"/>
    <property type="evidence" value="ECO:0007669"/>
    <property type="project" value="TreeGrafter"/>
</dbReference>
<keyword evidence="2" id="KW-1133">Transmembrane helix</keyword>
<reference evidence="4 5" key="1">
    <citation type="submission" date="2019-02" db="EMBL/GenBank/DDBJ databases">
        <title>Deep-cultivation of Planctomycetes and their phenomic and genomic characterization uncovers novel biology.</title>
        <authorList>
            <person name="Wiegand S."/>
            <person name="Jogler M."/>
            <person name="Boedeker C."/>
            <person name="Pinto D."/>
            <person name="Vollmers J."/>
            <person name="Rivas-Marin E."/>
            <person name="Kohn T."/>
            <person name="Peeters S.H."/>
            <person name="Heuer A."/>
            <person name="Rast P."/>
            <person name="Oberbeckmann S."/>
            <person name="Bunk B."/>
            <person name="Jeske O."/>
            <person name="Meyerdierks A."/>
            <person name="Storesund J.E."/>
            <person name="Kallscheuer N."/>
            <person name="Luecker S."/>
            <person name="Lage O.M."/>
            <person name="Pohl T."/>
            <person name="Merkel B.J."/>
            <person name="Hornburger P."/>
            <person name="Mueller R.-W."/>
            <person name="Bruemmer F."/>
            <person name="Labrenz M."/>
            <person name="Spormann A.M."/>
            <person name="Op den Camp H."/>
            <person name="Overmann J."/>
            <person name="Amann R."/>
            <person name="Jetten M.S.M."/>
            <person name="Mascher T."/>
            <person name="Medema M.H."/>
            <person name="Devos D.P."/>
            <person name="Kaster A.-K."/>
            <person name="Ovreas L."/>
            <person name="Rohde M."/>
            <person name="Galperin M.Y."/>
            <person name="Jogler C."/>
        </authorList>
    </citation>
    <scope>NUCLEOTIDE SEQUENCE [LARGE SCALE GENOMIC DNA]</scope>
    <source>
        <strain evidence="4 5">K23_9</strain>
    </source>
</reference>
<dbReference type="Proteomes" id="UP000319817">
    <property type="component" value="Chromosome"/>
</dbReference>